<proteinExistence type="predicted"/>
<gene>
    <name evidence="1" type="ORF">SAMN02745129_2313</name>
</gene>
<dbReference type="Proteomes" id="UP000184268">
    <property type="component" value="Unassembled WGS sequence"/>
</dbReference>
<dbReference type="AlphaFoldDB" id="A0A1M5TXG8"/>
<protein>
    <submittedName>
        <fullName evidence="1">Uncharacterized protein</fullName>
    </submittedName>
</protein>
<accession>A0A1M5TXG8</accession>
<dbReference type="RefSeq" id="WP_067655875.1">
    <property type="nucleotide sequence ID" value="NZ_FQXG01000003.1"/>
</dbReference>
<dbReference type="STRING" id="299255.SAMN02745129_2313"/>
<evidence type="ECO:0000313" key="1">
    <source>
        <dbReference type="EMBL" id="SHH55316.1"/>
    </source>
</evidence>
<reference evidence="1 2" key="1">
    <citation type="submission" date="2016-11" db="EMBL/GenBank/DDBJ databases">
        <authorList>
            <person name="Jaros S."/>
            <person name="Januszkiewicz K."/>
            <person name="Wedrychowicz H."/>
        </authorList>
    </citation>
    <scope>NUCLEOTIDE SEQUENCE [LARGE SCALE GENOMIC DNA]</scope>
    <source>
        <strain evidence="1 2">DSM 16917</strain>
    </source>
</reference>
<name>A0A1M5TXG8_9GAMM</name>
<keyword evidence="2" id="KW-1185">Reference proteome</keyword>
<dbReference type="EMBL" id="FQXG01000003">
    <property type="protein sequence ID" value="SHH55316.1"/>
    <property type="molecule type" value="Genomic_DNA"/>
</dbReference>
<organism evidence="1 2">
    <name type="scientific">Ferrimonas marina</name>
    <dbReference type="NCBI Taxonomy" id="299255"/>
    <lineage>
        <taxon>Bacteria</taxon>
        <taxon>Pseudomonadati</taxon>
        <taxon>Pseudomonadota</taxon>
        <taxon>Gammaproteobacteria</taxon>
        <taxon>Alteromonadales</taxon>
        <taxon>Ferrimonadaceae</taxon>
        <taxon>Ferrimonas</taxon>
    </lineage>
</organism>
<sequence length="98" mass="10863">MEQNVIEEVWAKAKALADKPLELLAHVKANAEVLAVNTQWSGPDELEVGVALRWDIDDPYREEVLGVAELKEAYEPIDVTLTDVEVDYLVKMAGIGQS</sequence>
<evidence type="ECO:0000313" key="2">
    <source>
        <dbReference type="Proteomes" id="UP000184268"/>
    </source>
</evidence>